<dbReference type="Gene3D" id="1.10.287.130">
    <property type="match status" value="1"/>
</dbReference>
<dbReference type="GO" id="GO:0005737">
    <property type="term" value="C:cytoplasm"/>
    <property type="evidence" value="ECO:0007669"/>
    <property type="project" value="TreeGrafter"/>
</dbReference>
<name>E4TFL3_CALNY</name>
<dbReference type="Pfam" id="PF03308">
    <property type="entry name" value="MeaB"/>
    <property type="match status" value="1"/>
</dbReference>
<dbReference type="Gene3D" id="1.20.5.170">
    <property type="match status" value="1"/>
</dbReference>
<reference key="1">
    <citation type="submission" date="2010-11" db="EMBL/GenBank/DDBJ databases">
        <title>The complete genome of chromosome of Calditerrivibrio nitroreducens DSM 19672.</title>
        <authorList>
            <consortium name="US DOE Joint Genome Institute (JGI-PGF)"/>
            <person name="Lucas S."/>
            <person name="Copeland A."/>
            <person name="Lapidus A."/>
            <person name="Bruce D."/>
            <person name="Goodwin L."/>
            <person name="Pitluck S."/>
            <person name="Kyrpides N."/>
            <person name="Mavromatis K."/>
            <person name="Ivanova N."/>
            <person name="Mikhailova N."/>
            <person name="Zeytun A."/>
            <person name="Brettin T."/>
            <person name="Detter J.C."/>
            <person name="Tapia R."/>
            <person name="Han C."/>
            <person name="Land M."/>
            <person name="Hauser L."/>
            <person name="Markowitz V."/>
            <person name="Cheng J.-F."/>
            <person name="Hugenholtz P."/>
            <person name="Woyke T."/>
            <person name="Wu D."/>
            <person name="Spring S."/>
            <person name="Schroeder M."/>
            <person name="Brambilla E."/>
            <person name="Klenk H.-P."/>
            <person name="Eisen J.A."/>
        </authorList>
    </citation>
    <scope>NUCLEOTIDE SEQUENCE [LARGE SCALE GENOMIC DNA]</scope>
    <source>
        <strain>DSM 19672</strain>
    </source>
</reference>
<accession>E4TFL3</accession>
<dbReference type="SUPFAM" id="SSF52540">
    <property type="entry name" value="P-loop containing nucleoside triphosphate hydrolases"/>
    <property type="match status" value="1"/>
</dbReference>
<dbReference type="InterPro" id="IPR027417">
    <property type="entry name" value="P-loop_NTPase"/>
</dbReference>
<dbReference type="OrthoDB" id="9778292at2"/>
<dbReference type="PANTHER" id="PTHR23408:SF3">
    <property type="entry name" value="METHYLMALONIC ACIDURIA TYPE A PROTEIN, MITOCHONDRIAL"/>
    <property type="match status" value="1"/>
</dbReference>
<dbReference type="GO" id="GO:0005525">
    <property type="term" value="F:GTP binding"/>
    <property type="evidence" value="ECO:0007669"/>
    <property type="project" value="InterPro"/>
</dbReference>
<sequence>MNLEEMLSGVLSGKRRHLAKAITLIESKRSSDKHKGSELISRIMPYTGKSIRLGISGVPGAGKSTFIEAFGLYLTKIGHKVAVLAVDPTSQISGGSILGDKTRMEELSKNENAFIRPSPSGDSLGGVARKTREAMLLCEAAGYDIIIIETVGVGQSEITVSNMVDLFTLIQVPNTGDELQGMKRGIMEIADIILINKSEGENRSKAELAKKQIEYALHLTLDKNEIWYAPVILVSAITGEGIDEFWHKVNKYLELMMKSGKFDKKRGEQNISWMWSFIMDTIKDDLQSSKEVRELLSFYNDKVKSGEVNPTTAGAEILQCFYRSLN</sequence>
<keyword evidence="4" id="KW-1185">Reference proteome</keyword>
<dbReference type="AlphaFoldDB" id="E4TFL3"/>
<dbReference type="Proteomes" id="UP000007039">
    <property type="component" value="Chromosome"/>
</dbReference>
<dbReference type="PANTHER" id="PTHR23408">
    <property type="entry name" value="METHYLMALONYL-COA MUTASE"/>
    <property type="match status" value="1"/>
</dbReference>
<dbReference type="EMBL" id="CP002347">
    <property type="protein sequence ID" value="ADR18481.1"/>
    <property type="molecule type" value="Genomic_DNA"/>
</dbReference>
<dbReference type="eggNOG" id="COG1703">
    <property type="taxonomic scope" value="Bacteria"/>
</dbReference>
<evidence type="ECO:0000256" key="1">
    <source>
        <dbReference type="ARBA" id="ARBA00009625"/>
    </source>
</evidence>
<dbReference type="SMART" id="SM00382">
    <property type="entry name" value="AAA"/>
    <property type="match status" value="1"/>
</dbReference>
<dbReference type="NCBIfam" id="NF006958">
    <property type="entry name" value="PRK09435.1"/>
    <property type="match status" value="1"/>
</dbReference>
<gene>
    <name evidence="3" type="ordered locus">Calni_0568</name>
</gene>
<dbReference type="Gene3D" id="3.40.50.300">
    <property type="entry name" value="P-loop containing nucleotide triphosphate hydrolases"/>
    <property type="match status" value="1"/>
</dbReference>
<organism evidence="3 4">
    <name type="scientific">Calditerrivibrio nitroreducens (strain DSM 19672 / NBRC 101217 / Yu37-1)</name>
    <dbReference type="NCBI Taxonomy" id="768670"/>
    <lineage>
        <taxon>Bacteria</taxon>
        <taxon>Pseudomonadati</taxon>
        <taxon>Deferribacterota</taxon>
        <taxon>Deferribacteres</taxon>
        <taxon>Deferribacterales</taxon>
        <taxon>Calditerrivibrionaceae</taxon>
    </lineage>
</organism>
<dbReference type="NCBIfam" id="TIGR00750">
    <property type="entry name" value="lao"/>
    <property type="match status" value="1"/>
</dbReference>
<dbReference type="CDD" id="cd03114">
    <property type="entry name" value="MMAA-like"/>
    <property type="match status" value="1"/>
</dbReference>
<dbReference type="KEGG" id="cni:Calni_0568"/>
<comment type="similarity">
    <text evidence="1">Belongs to the SIMIBI class G3E GTPase family. ArgK/MeaB subfamily.</text>
</comment>
<dbReference type="HOGENOM" id="CLU_043725_2_2_0"/>
<dbReference type="InterPro" id="IPR003593">
    <property type="entry name" value="AAA+_ATPase"/>
</dbReference>
<feature type="domain" description="AAA+ ATPase" evidence="2">
    <location>
        <begin position="49"/>
        <end position="200"/>
    </location>
</feature>
<reference evidence="3 4" key="2">
    <citation type="journal article" date="2011" name="Stand. Genomic Sci.">
        <title>Complete genome sequence of Calditerrivibrio nitroreducens type strain (Yu37-1).</title>
        <authorList>
            <person name="Pitluck S."/>
            <person name="Sikorski J."/>
            <person name="Zeytun A."/>
            <person name="Lapidus A."/>
            <person name="Nolan M."/>
            <person name="Lucas S."/>
            <person name="Hammon N."/>
            <person name="Deshpande S."/>
            <person name="Cheng J.F."/>
            <person name="Tapia R."/>
            <person name="Han C."/>
            <person name="Goodwin L."/>
            <person name="Liolios K."/>
            <person name="Pagani I."/>
            <person name="Ivanova N."/>
            <person name="Mavromatis K."/>
            <person name="Pati A."/>
            <person name="Chen A."/>
            <person name="Palaniappan K."/>
            <person name="Hauser L."/>
            <person name="Chang Y.J."/>
            <person name="Jeffries C.D."/>
            <person name="Detter J.C."/>
            <person name="Brambilla E."/>
            <person name="Djao O.D."/>
            <person name="Rohde M."/>
            <person name="Spring S."/>
            <person name="Goker M."/>
            <person name="Woyke T."/>
            <person name="Bristow J."/>
            <person name="Eisen J.A."/>
            <person name="Markowitz V."/>
            <person name="Hugenholtz P."/>
            <person name="Kyrpides N.C."/>
            <person name="Klenk H.P."/>
            <person name="Land M."/>
        </authorList>
    </citation>
    <scope>NUCLEOTIDE SEQUENCE [LARGE SCALE GENOMIC DNA]</scope>
    <source>
        <strain evidence="4">DSM 19672 / NBRC 101217 / Yu37-1</strain>
    </source>
</reference>
<evidence type="ECO:0000313" key="3">
    <source>
        <dbReference type="EMBL" id="ADR18481.1"/>
    </source>
</evidence>
<dbReference type="RefSeq" id="WP_013450694.1">
    <property type="nucleotide sequence ID" value="NC_014758.1"/>
</dbReference>
<dbReference type="STRING" id="768670.Calni_0568"/>
<protein>
    <submittedName>
        <fullName evidence="3">Methylmalonyl-CoA mutase metallochaperone MeaB</fullName>
    </submittedName>
</protein>
<proteinExistence type="inferred from homology"/>
<evidence type="ECO:0000259" key="2">
    <source>
        <dbReference type="SMART" id="SM00382"/>
    </source>
</evidence>
<evidence type="ECO:0000313" key="4">
    <source>
        <dbReference type="Proteomes" id="UP000007039"/>
    </source>
</evidence>
<dbReference type="InterPro" id="IPR005129">
    <property type="entry name" value="GTPase_ArgK"/>
</dbReference>
<dbReference type="GO" id="GO:0003924">
    <property type="term" value="F:GTPase activity"/>
    <property type="evidence" value="ECO:0007669"/>
    <property type="project" value="InterPro"/>
</dbReference>